<keyword evidence="1" id="KW-1133">Transmembrane helix</keyword>
<gene>
    <name evidence="2" type="ORF">DM01DRAFT_1337181</name>
</gene>
<comment type="caution">
    <text evidence="2">The sequence shown here is derived from an EMBL/GenBank/DDBJ whole genome shotgun (WGS) entry which is preliminary data.</text>
</comment>
<protein>
    <submittedName>
        <fullName evidence="2">Uncharacterized protein</fullName>
    </submittedName>
</protein>
<name>A0A1X2GE66_9FUNG</name>
<evidence type="ECO:0000313" key="2">
    <source>
        <dbReference type="EMBL" id="ORX51672.1"/>
    </source>
</evidence>
<proteinExistence type="predicted"/>
<accession>A0A1X2GE66</accession>
<reference evidence="2 3" key="1">
    <citation type="submission" date="2016-07" db="EMBL/GenBank/DDBJ databases">
        <title>Pervasive Adenine N6-methylation of Active Genes in Fungi.</title>
        <authorList>
            <consortium name="DOE Joint Genome Institute"/>
            <person name="Mondo S.J."/>
            <person name="Dannebaum R.O."/>
            <person name="Kuo R.C."/>
            <person name="Labutti K."/>
            <person name="Haridas S."/>
            <person name="Kuo A."/>
            <person name="Salamov A."/>
            <person name="Ahrendt S.R."/>
            <person name="Lipzen A."/>
            <person name="Sullivan W."/>
            <person name="Andreopoulos W.B."/>
            <person name="Clum A."/>
            <person name="Lindquist E."/>
            <person name="Daum C."/>
            <person name="Ramamoorthy G.K."/>
            <person name="Gryganskyi A."/>
            <person name="Culley D."/>
            <person name="Magnuson J.K."/>
            <person name="James T.Y."/>
            <person name="O'Malley M.A."/>
            <person name="Stajich J.E."/>
            <person name="Spatafora J.W."/>
            <person name="Visel A."/>
            <person name="Grigoriev I.V."/>
        </authorList>
    </citation>
    <scope>NUCLEOTIDE SEQUENCE [LARGE SCALE GENOMIC DNA]</scope>
    <source>
        <strain evidence="2 3">NRRL 3301</strain>
    </source>
</reference>
<feature type="transmembrane region" description="Helical" evidence="1">
    <location>
        <begin position="101"/>
        <end position="121"/>
    </location>
</feature>
<dbReference type="AlphaFoldDB" id="A0A1X2GE66"/>
<keyword evidence="3" id="KW-1185">Reference proteome</keyword>
<dbReference type="OrthoDB" id="2271567at2759"/>
<keyword evidence="1" id="KW-0812">Transmembrane</keyword>
<dbReference type="Proteomes" id="UP000242146">
    <property type="component" value="Unassembled WGS sequence"/>
</dbReference>
<dbReference type="EMBL" id="MCGT01000020">
    <property type="protein sequence ID" value="ORX51672.1"/>
    <property type="molecule type" value="Genomic_DNA"/>
</dbReference>
<evidence type="ECO:0000256" key="1">
    <source>
        <dbReference type="SAM" id="Phobius"/>
    </source>
</evidence>
<keyword evidence="1" id="KW-0472">Membrane</keyword>
<evidence type="ECO:0000313" key="3">
    <source>
        <dbReference type="Proteomes" id="UP000242146"/>
    </source>
</evidence>
<sequence length="293" mass="33055">MASPPCLRIADQFTKRTDGSYAGIQTENVVIEDRKIDDLKISVCSYTTDSFQSKDEAPEEFDFGHRQPTMNKRSPYQETCLRCRSKPHPTWRRYLPSARRCILFCAFFFIALAALILFFLWPRVPLLRLDHATAIQPAVLQNQTNIHGNLWLENFIFSTQWLINVTADNRGNYLPTCINQVSVIAKDALTGALIGKGQAVSMETQDVPAKLVLQPISFLNLPLAVRINYESRTVQDQTMWNLVQACQSTNANTTITYPLQLIVTVHFCLIDWLGIHPSVLITPATGGFLCPHA</sequence>
<organism evidence="2 3">
    <name type="scientific">Hesseltinella vesiculosa</name>
    <dbReference type="NCBI Taxonomy" id="101127"/>
    <lineage>
        <taxon>Eukaryota</taxon>
        <taxon>Fungi</taxon>
        <taxon>Fungi incertae sedis</taxon>
        <taxon>Mucoromycota</taxon>
        <taxon>Mucoromycotina</taxon>
        <taxon>Mucoromycetes</taxon>
        <taxon>Mucorales</taxon>
        <taxon>Cunninghamellaceae</taxon>
        <taxon>Hesseltinella</taxon>
    </lineage>
</organism>